<proteinExistence type="inferred from homology"/>
<dbReference type="InterPro" id="IPR001320">
    <property type="entry name" value="Iontro_rcpt_C"/>
</dbReference>
<evidence type="ECO:0000259" key="6">
    <source>
        <dbReference type="SMART" id="SM00062"/>
    </source>
</evidence>
<gene>
    <name evidence="8" type="ORF">JBF11_08035</name>
</gene>
<protein>
    <submittedName>
        <fullName evidence="8">Transporter substrate-binding domain-containing protein</fullName>
    </submittedName>
</protein>
<dbReference type="InterPro" id="IPR001638">
    <property type="entry name" value="Solute-binding_3/MltF_N"/>
</dbReference>
<evidence type="ECO:0000256" key="2">
    <source>
        <dbReference type="ARBA" id="ARBA00010333"/>
    </source>
</evidence>
<evidence type="ECO:0000259" key="7">
    <source>
        <dbReference type="SMART" id="SM00079"/>
    </source>
</evidence>
<dbReference type="Gene3D" id="3.40.190.10">
    <property type="entry name" value="Periplasmic binding protein-like II"/>
    <property type="match status" value="2"/>
</dbReference>
<dbReference type="SMART" id="SM00062">
    <property type="entry name" value="PBPb"/>
    <property type="match status" value="1"/>
</dbReference>
<dbReference type="InterPro" id="IPR018313">
    <property type="entry name" value="SBP_3_CS"/>
</dbReference>
<reference evidence="8" key="1">
    <citation type="submission" date="2020-12" db="EMBL/GenBank/DDBJ databases">
        <title>Taurinivorans muris gen. nov., sp. nov., fundamental and realized metabolic niche of a ubiquitous sulfidogenic bacterium in the murine intestine.</title>
        <authorList>
            <person name="Ye H."/>
            <person name="Hanson B.T."/>
            <person name="Loy A."/>
        </authorList>
    </citation>
    <scope>NUCLEOTIDE SEQUENCE</scope>
    <source>
        <strain evidence="8">LT0009</strain>
    </source>
</reference>
<dbReference type="PANTHER" id="PTHR35936:SF38">
    <property type="entry name" value="GLUTAMINE-BINDING PERIPLASMIC PROTEIN"/>
    <property type="match status" value="1"/>
</dbReference>
<dbReference type="PROSITE" id="PS01039">
    <property type="entry name" value="SBP_BACTERIAL_3"/>
    <property type="match status" value="1"/>
</dbReference>
<name>A0ABY5Y100_9BACT</name>
<evidence type="ECO:0000256" key="4">
    <source>
        <dbReference type="RuleBase" id="RU003744"/>
    </source>
</evidence>
<comment type="subcellular location">
    <subcellularLocation>
        <location evidence="1">Cell envelope</location>
    </subcellularLocation>
</comment>
<sequence length="248" mass="27538">MKKITKMLSAFALVLGLSFSANAVELIVAHDTNFKPFEFRDENGNYTGFDIELWQELAKRAELQYKFQPMDFNGIIPALQTKNIDAAIAGITITPEREAVVDFTKPYYNTGLMIAVRTEDAEKVKSLDDLAGKIIATKTATSSAEYLRTTFTKAKEVKLFPNNDGLLFELMAKGVDGVFFDETILQDLAKASNGTVKVVGPLYQGQSYGIAFPKGSELVEKINAAYDSMVEDGTYKTLYMKWFGSEPK</sequence>
<organism evidence="8 9">
    <name type="scientific">Taurinivorans muris</name>
    <dbReference type="NCBI Taxonomy" id="2787751"/>
    <lineage>
        <taxon>Bacteria</taxon>
        <taxon>Pseudomonadati</taxon>
        <taxon>Thermodesulfobacteriota</taxon>
        <taxon>Desulfovibrionia</taxon>
        <taxon>Desulfovibrionales</taxon>
        <taxon>Desulfovibrionaceae</taxon>
        <taxon>Taurinivorans</taxon>
    </lineage>
</organism>
<feature type="domain" description="Ionotropic glutamate receptor C-terminal" evidence="7">
    <location>
        <begin position="25"/>
        <end position="245"/>
    </location>
</feature>
<evidence type="ECO:0000256" key="5">
    <source>
        <dbReference type="SAM" id="SignalP"/>
    </source>
</evidence>
<keyword evidence="3 5" id="KW-0732">Signal</keyword>
<dbReference type="PANTHER" id="PTHR35936">
    <property type="entry name" value="MEMBRANE-BOUND LYTIC MUREIN TRANSGLYCOSYLASE F"/>
    <property type="match status" value="1"/>
</dbReference>
<dbReference type="SUPFAM" id="SSF53850">
    <property type="entry name" value="Periplasmic binding protein-like II"/>
    <property type="match status" value="1"/>
</dbReference>
<feature type="domain" description="Solute-binding protein family 3/N-terminal" evidence="6">
    <location>
        <begin position="25"/>
        <end position="246"/>
    </location>
</feature>
<comment type="similarity">
    <text evidence="2 4">Belongs to the bacterial solute-binding protein 3 family.</text>
</comment>
<evidence type="ECO:0000313" key="8">
    <source>
        <dbReference type="EMBL" id="UWX05392.1"/>
    </source>
</evidence>
<dbReference type="EMBL" id="CP065938">
    <property type="protein sequence ID" value="UWX05392.1"/>
    <property type="molecule type" value="Genomic_DNA"/>
</dbReference>
<evidence type="ECO:0000256" key="3">
    <source>
        <dbReference type="ARBA" id="ARBA00022729"/>
    </source>
</evidence>
<feature type="chain" id="PRO_5047469569" evidence="5">
    <location>
        <begin position="24"/>
        <end position="248"/>
    </location>
</feature>
<dbReference type="Proteomes" id="UP001058120">
    <property type="component" value="Chromosome"/>
</dbReference>
<feature type="signal peptide" evidence="5">
    <location>
        <begin position="1"/>
        <end position="23"/>
    </location>
</feature>
<dbReference type="RefSeq" id="WP_334314971.1">
    <property type="nucleotide sequence ID" value="NZ_CP065938.1"/>
</dbReference>
<dbReference type="SMART" id="SM00079">
    <property type="entry name" value="PBPe"/>
    <property type="match status" value="1"/>
</dbReference>
<accession>A0ABY5Y100</accession>
<keyword evidence="9" id="KW-1185">Reference proteome</keyword>
<evidence type="ECO:0000313" key="9">
    <source>
        <dbReference type="Proteomes" id="UP001058120"/>
    </source>
</evidence>
<evidence type="ECO:0000256" key="1">
    <source>
        <dbReference type="ARBA" id="ARBA00004196"/>
    </source>
</evidence>
<dbReference type="Pfam" id="PF00497">
    <property type="entry name" value="SBP_bac_3"/>
    <property type="match status" value="1"/>
</dbReference>